<sequence length="347" mass="36010">MRFTQSLLYEHNDYKIRIDVETTDGESRASSASGKSTFSPCNDALSWSHRPIRLHRLPRELGTVPQLCYWKFLSPSPSCCSQLATIVQSQPRCLCALVNGGGSSLGIAINQTLALALPTACNVQTPPISRCNAADGPATPPASSPAIPPSDTSDATPEAPTTVSTPSIPAGSGSKTVPTSTGTSDASIVRKQLHLDIFVMLAISLAATLCAVAMAQSSCTNVIISMSPCLNYITGNSSSPSSSCCTQLANVVKSQPQCLCEVVNGGASSLGSMLIRLRLWPSPALAMSKPSISRCNGTPNPPSAGTGSKAVPSADNGTSDANSTKLTMSLLFFLLFITSLASTLVTI</sequence>
<keyword evidence="5" id="KW-0732">Signal</keyword>
<name>A0A6N2L3B0_SALVM</name>
<evidence type="ECO:0000256" key="1">
    <source>
        <dbReference type="ARBA" id="ARBA00004609"/>
    </source>
</evidence>
<dbReference type="AlphaFoldDB" id="A0A6N2L3B0"/>
<evidence type="ECO:0000259" key="11">
    <source>
        <dbReference type="SMART" id="SM00499"/>
    </source>
</evidence>
<gene>
    <name evidence="12" type="ORF">SVIM_LOCUS169417</name>
</gene>
<evidence type="ECO:0000256" key="3">
    <source>
        <dbReference type="ARBA" id="ARBA00022475"/>
    </source>
</evidence>
<keyword evidence="8" id="KW-0449">Lipoprotein</keyword>
<accession>A0A6N2L3B0</accession>
<evidence type="ECO:0000256" key="10">
    <source>
        <dbReference type="SAM" id="Phobius"/>
    </source>
</evidence>
<dbReference type="GO" id="GO:0098552">
    <property type="term" value="C:side of membrane"/>
    <property type="evidence" value="ECO:0007669"/>
    <property type="project" value="UniProtKB-KW"/>
</dbReference>
<dbReference type="SMART" id="SM00499">
    <property type="entry name" value="AAI"/>
    <property type="match status" value="2"/>
</dbReference>
<feature type="domain" description="Bifunctional inhibitor/plant lipid transfer protein/seed storage helical" evidence="11">
    <location>
        <begin position="219"/>
        <end position="295"/>
    </location>
</feature>
<keyword evidence="7" id="KW-0325">Glycoprotein</keyword>
<evidence type="ECO:0000256" key="6">
    <source>
        <dbReference type="ARBA" id="ARBA00023157"/>
    </source>
</evidence>
<evidence type="ECO:0000256" key="2">
    <source>
        <dbReference type="ARBA" id="ARBA00009748"/>
    </source>
</evidence>
<protein>
    <recommendedName>
        <fullName evidence="11">Bifunctional inhibitor/plant lipid transfer protein/seed storage helical domain-containing protein</fullName>
    </recommendedName>
</protein>
<feature type="compositionally biased region" description="Polar residues" evidence="9">
    <location>
        <begin position="291"/>
        <end position="306"/>
    </location>
</feature>
<evidence type="ECO:0000313" key="12">
    <source>
        <dbReference type="EMBL" id="VFU34798.1"/>
    </source>
</evidence>
<dbReference type="InterPro" id="IPR043325">
    <property type="entry name" value="LTSS"/>
</dbReference>
<feature type="region of interest" description="Disordered" evidence="9">
    <location>
        <begin position="291"/>
        <end position="318"/>
    </location>
</feature>
<dbReference type="EMBL" id="CAADRP010001067">
    <property type="protein sequence ID" value="VFU34798.1"/>
    <property type="molecule type" value="Genomic_DNA"/>
</dbReference>
<evidence type="ECO:0000256" key="5">
    <source>
        <dbReference type="ARBA" id="ARBA00022729"/>
    </source>
</evidence>
<dbReference type="CDD" id="cd00010">
    <property type="entry name" value="AAI_LTSS"/>
    <property type="match status" value="2"/>
</dbReference>
<feature type="compositionally biased region" description="Pro residues" evidence="9">
    <location>
        <begin position="138"/>
        <end position="148"/>
    </location>
</feature>
<organism evidence="12">
    <name type="scientific">Salix viminalis</name>
    <name type="common">Common osier</name>
    <name type="synonym">Basket willow</name>
    <dbReference type="NCBI Taxonomy" id="40686"/>
    <lineage>
        <taxon>Eukaryota</taxon>
        <taxon>Viridiplantae</taxon>
        <taxon>Streptophyta</taxon>
        <taxon>Embryophyta</taxon>
        <taxon>Tracheophyta</taxon>
        <taxon>Spermatophyta</taxon>
        <taxon>Magnoliopsida</taxon>
        <taxon>eudicotyledons</taxon>
        <taxon>Gunneridae</taxon>
        <taxon>Pentapetalae</taxon>
        <taxon>rosids</taxon>
        <taxon>fabids</taxon>
        <taxon>Malpighiales</taxon>
        <taxon>Salicaceae</taxon>
        <taxon>Saliceae</taxon>
        <taxon>Salix</taxon>
    </lineage>
</organism>
<dbReference type="Gene3D" id="1.10.110.10">
    <property type="entry name" value="Plant lipid-transfer and hydrophobic proteins"/>
    <property type="match status" value="2"/>
</dbReference>
<keyword evidence="10" id="KW-0812">Transmembrane</keyword>
<dbReference type="SUPFAM" id="SSF47699">
    <property type="entry name" value="Bifunctional inhibitor/lipid-transfer protein/seed storage 2S albumin"/>
    <property type="match status" value="2"/>
</dbReference>
<keyword evidence="3" id="KW-1003">Cell membrane</keyword>
<dbReference type="InterPro" id="IPR016140">
    <property type="entry name" value="Bifunc_inhib/LTP/seed_store"/>
</dbReference>
<feature type="region of interest" description="Disordered" evidence="9">
    <location>
        <begin position="132"/>
        <end position="183"/>
    </location>
</feature>
<proteinExistence type="inferred from homology"/>
<feature type="transmembrane region" description="Helical" evidence="10">
    <location>
        <begin position="197"/>
        <end position="215"/>
    </location>
</feature>
<keyword evidence="10" id="KW-0472">Membrane</keyword>
<evidence type="ECO:0000256" key="8">
    <source>
        <dbReference type="ARBA" id="ARBA00023288"/>
    </source>
</evidence>
<evidence type="ECO:0000256" key="9">
    <source>
        <dbReference type="SAM" id="MobiDB-lite"/>
    </source>
</evidence>
<keyword evidence="6" id="KW-1015">Disulfide bond</keyword>
<feature type="transmembrane region" description="Helical" evidence="10">
    <location>
        <begin position="326"/>
        <end position="345"/>
    </location>
</feature>
<dbReference type="Pfam" id="PF14368">
    <property type="entry name" value="LTP_2"/>
    <property type="match status" value="2"/>
</dbReference>
<evidence type="ECO:0000256" key="4">
    <source>
        <dbReference type="ARBA" id="ARBA00022622"/>
    </source>
</evidence>
<comment type="subcellular location">
    <subcellularLocation>
        <location evidence="1">Cell membrane</location>
        <topology evidence="1">Lipid-anchor</topology>
        <topology evidence="1">GPI-anchor</topology>
    </subcellularLocation>
</comment>
<dbReference type="InterPro" id="IPR036312">
    <property type="entry name" value="Bifun_inhib/LTP/seed_sf"/>
</dbReference>
<dbReference type="GO" id="GO:0005886">
    <property type="term" value="C:plasma membrane"/>
    <property type="evidence" value="ECO:0007669"/>
    <property type="project" value="UniProtKB-SubCell"/>
</dbReference>
<keyword evidence="4" id="KW-0336">GPI-anchor</keyword>
<dbReference type="PANTHER" id="PTHR33044">
    <property type="entry name" value="BIFUNCTIONAL INHIBITOR/LIPID-TRANSFER PROTEIN/SEED STORAGE 2S ALBUMIN SUPERFAMILY PROTEIN-RELATED"/>
    <property type="match status" value="1"/>
</dbReference>
<reference evidence="12" key="1">
    <citation type="submission" date="2019-03" db="EMBL/GenBank/DDBJ databases">
        <authorList>
            <person name="Mank J."/>
            <person name="Almeida P."/>
        </authorList>
    </citation>
    <scope>NUCLEOTIDE SEQUENCE</scope>
    <source>
        <strain evidence="12">78183</strain>
    </source>
</reference>
<evidence type="ECO:0000256" key="7">
    <source>
        <dbReference type="ARBA" id="ARBA00023180"/>
    </source>
</evidence>
<feature type="domain" description="Bifunctional inhibitor/plant lipid transfer protein/seed storage helical" evidence="11">
    <location>
        <begin position="41"/>
        <end position="131"/>
    </location>
</feature>
<comment type="similarity">
    <text evidence="2">Belongs to the plant LTP family.</text>
</comment>
<feature type="compositionally biased region" description="Polar residues" evidence="9">
    <location>
        <begin position="159"/>
        <end position="183"/>
    </location>
</feature>
<keyword evidence="10" id="KW-1133">Transmembrane helix</keyword>